<evidence type="ECO:0000256" key="13">
    <source>
        <dbReference type="ARBA" id="ARBA00022840"/>
    </source>
</evidence>
<dbReference type="GO" id="GO:0046872">
    <property type="term" value="F:metal ion binding"/>
    <property type="evidence" value="ECO:0007669"/>
    <property type="project" value="UniProtKB-KW"/>
</dbReference>
<name>I0KGF1_9BACT</name>
<dbReference type="Pfam" id="PF02518">
    <property type="entry name" value="HATPase_c"/>
    <property type="match status" value="1"/>
</dbReference>
<dbReference type="AlphaFoldDB" id="I0KGF1"/>
<evidence type="ECO:0000256" key="12">
    <source>
        <dbReference type="ARBA" id="ARBA00022777"/>
    </source>
</evidence>
<keyword evidence="14" id="KW-0408">Iron</keyword>
<evidence type="ECO:0000256" key="15">
    <source>
        <dbReference type="ARBA" id="ARBA00023012"/>
    </source>
</evidence>
<dbReference type="GO" id="GO:0051539">
    <property type="term" value="F:4 iron, 4 sulfur cluster binding"/>
    <property type="evidence" value="ECO:0007669"/>
    <property type="project" value="UniProtKB-KW"/>
</dbReference>
<comment type="cofactor">
    <cofactor evidence="2">
        <name>[4Fe-4S] cluster</name>
        <dbReference type="ChEBI" id="CHEBI:49883"/>
    </cofactor>
</comment>
<evidence type="ECO:0000256" key="18">
    <source>
        <dbReference type="ARBA" id="ARBA00030800"/>
    </source>
</evidence>
<dbReference type="EC" id="2.7.13.3" evidence="4"/>
<comment type="catalytic activity">
    <reaction evidence="1">
        <text>ATP + protein L-histidine = ADP + protein N-phospho-L-histidine.</text>
        <dbReference type="EC" id="2.7.13.3"/>
    </reaction>
</comment>
<dbReference type="GO" id="GO:0000155">
    <property type="term" value="F:phosphorelay sensor kinase activity"/>
    <property type="evidence" value="ECO:0007669"/>
    <property type="project" value="InterPro"/>
</dbReference>
<evidence type="ECO:0000256" key="8">
    <source>
        <dbReference type="ARBA" id="ARBA00022553"/>
    </source>
</evidence>
<organism evidence="21 22">
    <name type="scientific">Fibrella aestuarina BUZ 2</name>
    <dbReference type="NCBI Taxonomy" id="1166018"/>
    <lineage>
        <taxon>Bacteria</taxon>
        <taxon>Pseudomonadati</taxon>
        <taxon>Bacteroidota</taxon>
        <taxon>Cytophagia</taxon>
        <taxon>Cytophagales</taxon>
        <taxon>Spirosomataceae</taxon>
        <taxon>Fibrella</taxon>
    </lineage>
</organism>
<dbReference type="Gene3D" id="3.30.565.10">
    <property type="entry name" value="Histidine kinase-like ATPase, C-terminal domain"/>
    <property type="match status" value="1"/>
</dbReference>
<gene>
    <name evidence="21" type="ORF">FAES_5205</name>
</gene>
<keyword evidence="13" id="KW-0067">ATP-binding</keyword>
<evidence type="ECO:0000256" key="9">
    <source>
        <dbReference type="ARBA" id="ARBA00022679"/>
    </source>
</evidence>
<evidence type="ECO:0000256" key="2">
    <source>
        <dbReference type="ARBA" id="ARBA00001966"/>
    </source>
</evidence>
<sequence length="270" mass="30123">MRMEYGLSDVVLLIIVGTLLLLLLGAFITVLLFIYKRRYVEHQAELTHLHEAHQREILTAQLETQNQTLQHIADELHDHIGQMLSVIWLHLNLLEDETAHLPVQGKVSELLTHTATVVADVRNLSKSLSTDTVARFGLPECIRLELERIDRAAGSTRTQLRVLGDAYALSGDREIVLLRMVQEALNNALKHAPYAPIRLTLDYQPDALQLIIADDGPGFSMSEVSARPLDKGGQGLRNLRRRAQLLGGRCVWHTAPGEGTQVVLTIPHIS</sequence>
<keyword evidence="19" id="KW-0812">Transmembrane</keyword>
<dbReference type="Proteomes" id="UP000011058">
    <property type="component" value="Chromosome"/>
</dbReference>
<comment type="subcellular location">
    <subcellularLocation>
        <location evidence="3">Cytoplasm</location>
    </subcellularLocation>
</comment>
<dbReference type="STRING" id="1166018.FAES_5205"/>
<evidence type="ECO:0000313" key="22">
    <source>
        <dbReference type="Proteomes" id="UP000011058"/>
    </source>
</evidence>
<dbReference type="GO" id="GO:0005524">
    <property type="term" value="F:ATP binding"/>
    <property type="evidence" value="ECO:0007669"/>
    <property type="project" value="UniProtKB-KW"/>
</dbReference>
<evidence type="ECO:0000256" key="3">
    <source>
        <dbReference type="ARBA" id="ARBA00004496"/>
    </source>
</evidence>
<dbReference type="InterPro" id="IPR050482">
    <property type="entry name" value="Sensor_HK_TwoCompSys"/>
</dbReference>
<dbReference type="GO" id="GO:0046983">
    <property type="term" value="F:protein dimerization activity"/>
    <property type="evidence" value="ECO:0007669"/>
    <property type="project" value="InterPro"/>
</dbReference>
<evidence type="ECO:0000256" key="6">
    <source>
        <dbReference type="ARBA" id="ARBA00022485"/>
    </source>
</evidence>
<evidence type="ECO:0000259" key="20">
    <source>
        <dbReference type="PROSITE" id="PS50109"/>
    </source>
</evidence>
<evidence type="ECO:0000256" key="10">
    <source>
        <dbReference type="ARBA" id="ARBA00022723"/>
    </source>
</evidence>
<keyword evidence="22" id="KW-1185">Reference proteome</keyword>
<feature type="domain" description="Histidine kinase" evidence="20">
    <location>
        <begin position="177"/>
        <end position="270"/>
    </location>
</feature>
<evidence type="ECO:0000313" key="21">
    <source>
        <dbReference type="EMBL" id="CCH03204.1"/>
    </source>
</evidence>
<dbReference type="SMART" id="SM00387">
    <property type="entry name" value="HATPase_c"/>
    <property type="match status" value="1"/>
</dbReference>
<dbReference type="eggNOG" id="COG4585">
    <property type="taxonomic scope" value="Bacteria"/>
</dbReference>
<protein>
    <recommendedName>
        <fullName evidence="5">Oxygen sensor histidine kinase NreB</fullName>
        <ecNumber evidence="4">2.7.13.3</ecNumber>
    </recommendedName>
    <alternativeName>
        <fullName evidence="18">Nitrogen regulation protein B</fullName>
    </alternativeName>
</protein>
<evidence type="ECO:0000256" key="4">
    <source>
        <dbReference type="ARBA" id="ARBA00012438"/>
    </source>
</evidence>
<keyword evidence="7" id="KW-0963">Cytoplasm</keyword>
<feature type="transmembrane region" description="Helical" evidence="19">
    <location>
        <begin position="12"/>
        <end position="35"/>
    </location>
</feature>
<keyword evidence="6" id="KW-0004">4Fe-4S</keyword>
<dbReference type="InterPro" id="IPR036890">
    <property type="entry name" value="HATPase_C_sf"/>
</dbReference>
<keyword evidence="8" id="KW-0597">Phosphoprotein</keyword>
<keyword evidence="12" id="KW-0418">Kinase</keyword>
<dbReference type="InterPro" id="IPR005467">
    <property type="entry name" value="His_kinase_dom"/>
</dbReference>
<proteinExistence type="predicted"/>
<dbReference type="InterPro" id="IPR003594">
    <property type="entry name" value="HATPase_dom"/>
</dbReference>
<dbReference type="GO" id="GO:0005737">
    <property type="term" value="C:cytoplasm"/>
    <property type="evidence" value="ECO:0007669"/>
    <property type="project" value="UniProtKB-SubCell"/>
</dbReference>
<evidence type="ECO:0000256" key="7">
    <source>
        <dbReference type="ARBA" id="ARBA00022490"/>
    </source>
</evidence>
<dbReference type="PROSITE" id="PS50109">
    <property type="entry name" value="HIS_KIN"/>
    <property type="match status" value="1"/>
</dbReference>
<keyword evidence="15" id="KW-0902">Two-component regulatory system</keyword>
<dbReference type="KEGG" id="fae:FAES_5205"/>
<dbReference type="InterPro" id="IPR011712">
    <property type="entry name" value="Sig_transdc_His_kin_sub3_dim/P"/>
</dbReference>
<keyword evidence="10" id="KW-0479">Metal-binding</keyword>
<keyword evidence="9" id="KW-0808">Transferase</keyword>
<evidence type="ECO:0000256" key="11">
    <source>
        <dbReference type="ARBA" id="ARBA00022741"/>
    </source>
</evidence>
<evidence type="ECO:0000256" key="5">
    <source>
        <dbReference type="ARBA" id="ARBA00017322"/>
    </source>
</evidence>
<dbReference type="HOGENOM" id="CLU_000445_20_6_10"/>
<keyword evidence="19" id="KW-0472">Membrane</keyword>
<dbReference type="EMBL" id="HE796683">
    <property type="protein sequence ID" value="CCH03204.1"/>
    <property type="molecule type" value="Genomic_DNA"/>
</dbReference>
<evidence type="ECO:0000256" key="17">
    <source>
        <dbReference type="ARBA" id="ARBA00024827"/>
    </source>
</evidence>
<dbReference type="SUPFAM" id="SSF55874">
    <property type="entry name" value="ATPase domain of HSP90 chaperone/DNA topoisomerase II/histidine kinase"/>
    <property type="match status" value="1"/>
</dbReference>
<keyword evidence="11" id="KW-0547">Nucleotide-binding</keyword>
<dbReference type="PANTHER" id="PTHR24421:SF10">
    <property type="entry name" value="NITRATE_NITRITE SENSOR PROTEIN NARQ"/>
    <property type="match status" value="1"/>
</dbReference>
<evidence type="ECO:0000256" key="14">
    <source>
        <dbReference type="ARBA" id="ARBA00023004"/>
    </source>
</evidence>
<dbReference type="GO" id="GO:0016020">
    <property type="term" value="C:membrane"/>
    <property type="evidence" value="ECO:0007669"/>
    <property type="project" value="InterPro"/>
</dbReference>
<comment type="function">
    <text evidence="17">Member of the two-component regulatory system NreB/NreC involved in the control of dissimilatory nitrate/nitrite reduction in response to oxygen. NreB functions as a direct oxygen sensor histidine kinase which is autophosphorylated, in the absence of oxygen, probably at the conserved histidine residue, and transfers its phosphate group probably to a conserved aspartate residue of NreC. NreB/NreC activates the expression of the nitrate (narGHJI) and nitrite (nir) reductase operons, as well as the putative nitrate transporter gene narT.</text>
</comment>
<keyword evidence="19" id="KW-1133">Transmembrane helix</keyword>
<dbReference type="PRINTS" id="PR00344">
    <property type="entry name" value="BCTRLSENSOR"/>
</dbReference>
<dbReference type="PANTHER" id="PTHR24421">
    <property type="entry name" value="NITRATE/NITRITE SENSOR PROTEIN NARX-RELATED"/>
    <property type="match status" value="1"/>
</dbReference>
<reference evidence="21 22" key="1">
    <citation type="journal article" date="2012" name="J. Bacteriol.">
        <title>Genome Sequence of Fibrella aestuarina BUZ 2T, a Filamentous Marine Bacterium.</title>
        <authorList>
            <person name="Filippini M."/>
            <person name="Qi W."/>
            <person name="Blom J."/>
            <person name="Goesmann A."/>
            <person name="Smits T.H."/>
            <person name="Bagheri H.C."/>
        </authorList>
    </citation>
    <scope>NUCLEOTIDE SEQUENCE [LARGE SCALE GENOMIC DNA]</scope>
    <source>
        <strain evidence="22">BUZ 2T</strain>
    </source>
</reference>
<dbReference type="InterPro" id="IPR004358">
    <property type="entry name" value="Sig_transdc_His_kin-like_C"/>
</dbReference>
<dbReference type="CDD" id="cd16917">
    <property type="entry name" value="HATPase_UhpB-NarQ-NarX-like"/>
    <property type="match status" value="1"/>
</dbReference>
<evidence type="ECO:0000256" key="19">
    <source>
        <dbReference type="SAM" id="Phobius"/>
    </source>
</evidence>
<evidence type="ECO:0000256" key="1">
    <source>
        <dbReference type="ARBA" id="ARBA00000085"/>
    </source>
</evidence>
<accession>I0KGF1</accession>
<dbReference type="PATRIC" id="fig|1166018.3.peg.2181"/>
<dbReference type="Pfam" id="PF07730">
    <property type="entry name" value="HisKA_3"/>
    <property type="match status" value="1"/>
</dbReference>
<keyword evidence="16" id="KW-0411">Iron-sulfur</keyword>
<evidence type="ECO:0000256" key="16">
    <source>
        <dbReference type="ARBA" id="ARBA00023014"/>
    </source>
</evidence>